<dbReference type="PROSITE" id="PS51203">
    <property type="entry name" value="CS"/>
    <property type="match status" value="1"/>
</dbReference>
<dbReference type="AlphaFoldDB" id="A0A8B6DHH4"/>
<protein>
    <recommendedName>
        <fullName evidence="1">CS domain-containing protein</fullName>
    </recommendedName>
</protein>
<accession>A0A8B6DHH4</accession>
<evidence type="ECO:0000259" key="1">
    <source>
        <dbReference type="PROSITE" id="PS51203"/>
    </source>
</evidence>
<organism evidence="2 3">
    <name type="scientific">Mytilus galloprovincialis</name>
    <name type="common">Mediterranean mussel</name>
    <dbReference type="NCBI Taxonomy" id="29158"/>
    <lineage>
        <taxon>Eukaryota</taxon>
        <taxon>Metazoa</taxon>
        <taxon>Spiralia</taxon>
        <taxon>Lophotrochozoa</taxon>
        <taxon>Mollusca</taxon>
        <taxon>Bivalvia</taxon>
        <taxon>Autobranchia</taxon>
        <taxon>Pteriomorphia</taxon>
        <taxon>Mytilida</taxon>
        <taxon>Mytiloidea</taxon>
        <taxon>Mytilidae</taxon>
        <taxon>Mytilinae</taxon>
        <taxon>Mytilus</taxon>
    </lineage>
</organism>
<comment type="caution">
    <text evidence="2">The sequence shown here is derived from an EMBL/GenBank/DDBJ whole genome shotgun (WGS) entry which is preliminary data.</text>
</comment>
<proteinExistence type="predicted"/>
<dbReference type="Proteomes" id="UP000596742">
    <property type="component" value="Unassembled WGS sequence"/>
</dbReference>
<dbReference type="SUPFAM" id="SSF49764">
    <property type="entry name" value="HSP20-like chaperones"/>
    <property type="match status" value="1"/>
</dbReference>
<evidence type="ECO:0000313" key="3">
    <source>
        <dbReference type="Proteomes" id="UP000596742"/>
    </source>
</evidence>
<dbReference type="OrthoDB" id="6060101at2759"/>
<reference evidence="2" key="1">
    <citation type="submission" date="2018-11" db="EMBL/GenBank/DDBJ databases">
        <authorList>
            <person name="Alioto T."/>
            <person name="Alioto T."/>
        </authorList>
    </citation>
    <scope>NUCLEOTIDE SEQUENCE</scope>
</reference>
<dbReference type="InterPro" id="IPR008978">
    <property type="entry name" value="HSP20-like_chaperone"/>
</dbReference>
<dbReference type="InterPro" id="IPR007052">
    <property type="entry name" value="CS_dom"/>
</dbReference>
<evidence type="ECO:0000313" key="2">
    <source>
        <dbReference type="EMBL" id="VDI20267.1"/>
    </source>
</evidence>
<keyword evidence="3" id="KW-1185">Reference proteome</keyword>
<sequence>MAEKEEYTIPDAITEEISSKIVETYISIPGLEVKWKIPGIGTAELKNNCSVTPTFNTESLEVVAVVKKDNGVEHKYKYTVQKLPGEIIPSECSTKFKDDQITIVLKKANQSSWEVLLQRGLEQAK</sequence>
<dbReference type="EMBL" id="UYJE01003554">
    <property type="protein sequence ID" value="VDI20267.1"/>
    <property type="molecule type" value="Genomic_DNA"/>
</dbReference>
<gene>
    <name evidence="2" type="ORF">MGAL_10B087262</name>
</gene>
<feature type="domain" description="CS" evidence="1">
    <location>
        <begin position="8"/>
        <end position="117"/>
    </location>
</feature>
<dbReference type="Gene3D" id="2.60.40.790">
    <property type="match status" value="1"/>
</dbReference>
<name>A0A8B6DHH4_MYTGA</name>